<dbReference type="OrthoDB" id="413436at2759"/>
<evidence type="ECO:0000313" key="6">
    <source>
        <dbReference type="Proteomes" id="UP000316270"/>
    </source>
</evidence>
<dbReference type="PANTHER" id="PTHR19836:SF19">
    <property type="entry name" value="SMALL RIBOSOMAL SUBUNIT PROTEIN US14M"/>
    <property type="match status" value="1"/>
</dbReference>
<reference evidence="5 6" key="1">
    <citation type="submission" date="2019-07" db="EMBL/GenBank/DDBJ databases">
        <title>Finished genome of Venturia effusa.</title>
        <authorList>
            <person name="Young C.A."/>
            <person name="Cox M.P."/>
            <person name="Ganley A.R.D."/>
            <person name="David W.J."/>
        </authorList>
    </citation>
    <scope>NUCLEOTIDE SEQUENCE [LARGE SCALE GENOMIC DNA]</scope>
    <source>
        <strain evidence="6">albino</strain>
    </source>
</reference>
<dbReference type="STRING" id="50376.A0A517LBQ2"/>
<evidence type="ECO:0000256" key="1">
    <source>
        <dbReference type="ARBA" id="ARBA00009083"/>
    </source>
</evidence>
<evidence type="ECO:0000256" key="2">
    <source>
        <dbReference type="ARBA" id="ARBA00022980"/>
    </source>
</evidence>
<sequence length="222" mass="24553">MSLGASESVNHGHGHGREPVGGKVLTTDRTSRTMSQFRAKRLDIGCFVNKWVIRDHTKRKVFAEYETERYVLPGLHLKAIGIGFDGAKDLGIRVRSLANGQIPCFGVCIANVPAQLIRQALRYVIRNTTLPARMRAEAQLKLHQMHCYTRPSQIVNRCIMGGRGKGVFRDVRMARVSSGNVLNFEKQATGAEASAGHGLIRCGTVSIQDERPARENSRCQEG</sequence>
<dbReference type="AlphaFoldDB" id="A0A517LBQ2"/>
<keyword evidence="6" id="KW-1185">Reference proteome</keyword>
<proteinExistence type="inferred from homology"/>
<dbReference type="GO" id="GO:0003735">
    <property type="term" value="F:structural constituent of ribosome"/>
    <property type="evidence" value="ECO:0007669"/>
    <property type="project" value="InterPro"/>
</dbReference>
<dbReference type="Gene3D" id="1.10.287.1480">
    <property type="match status" value="1"/>
</dbReference>
<gene>
    <name evidence="5" type="ORF">FKW77_009754</name>
</gene>
<dbReference type="Pfam" id="PF00253">
    <property type="entry name" value="Ribosomal_S14"/>
    <property type="match status" value="1"/>
</dbReference>
<dbReference type="Proteomes" id="UP000316270">
    <property type="component" value="Chromosome 8"/>
</dbReference>
<organism evidence="5 6">
    <name type="scientific">Venturia effusa</name>
    <dbReference type="NCBI Taxonomy" id="50376"/>
    <lineage>
        <taxon>Eukaryota</taxon>
        <taxon>Fungi</taxon>
        <taxon>Dikarya</taxon>
        <taxon>Ascomycota</taxon>
        <taxon>Pezizomycotina</taxon>
        <taxon>Dothideomycetes</taxon>
        <taxon>Pleosporomycetidae</taxon>
        <taxon>Venturiales</taxon>
        <taxon>Venturiaceae</taxon>
        <taxon>Venturia</taxon>
    </lineage>
</organism>
<accession>A0A517LBQ2</accession>
<dbReference type="PANTHER" id="PTHR19836">
    <property type="entry name" value="30S RIBOSOMAL PROTEIN S14"/>
    <property type="match status" value="1"/>
</dbReference>
<name>A0A517LBQ2_9PEZI</name>
<protein>
    <submittedName>
        <fullName evidence="5">Uncharacterized protein</fullName>
    </submittedName>
</protein>
<dbReference type="GO" id="GO:0005763">
    <property type="term" value="C:mitochondrial small ribosomal subunit"/>
    <property type="evidence" value="ECO:0007669"/>
    <property type="project" value="TreeGrafter"/>
</dbReference>
<comment type="similarity">
    <text evidence="1">Belongs to the universal ribosomal protein uS14 family.</text>
</comment>
<feature type="region of interest" description="Disordered" evidence="4">
    <location>
        <begin position="1"/>
        <end position="24"/>
    </location>
</feature>
<keyword evidence="2" id="KW-0689">Ribosomal protein</keyword>
<dbReference type="InterPro" id="IPR001209">
    <property type="entry name" value="Ribosomal_uS14"/>
</dbReference>
<evidence type="ECO:0000256" key="3">
    <source>
        <dbReference type="ARBA" id="ARBA00023274"/>
    </source>
</evidence>
<evidence type="ECO:0000313" key="5">
    <source>
        <dbReference type="EMBL" id="QDS73062.1"/>
    </source>
</evidence>
<dbReference type="GO" id="GO:0006412">
    <property type="term" value="P:translation"/>
    <property type="evidence" value="ECO:0007669"/>
    <property type="project" value="InterPro"/>
</dbReference>
<keyword evidence="3" id="KW-0687">Ribonucleoprotein</keyword>
<dbReference type="SUPFAM" id="SSF57716">
    <property type="entry name" value="Glucocorticoid receptor-like (DNA-binding domain)"/>
    <property type="match status" value="1"/>
</dbReference>
<evidence type="ECO:0000256" key="4">
    <source>
        <dbReference type="SAM" id="MobiDB-lite"/>
    </source>
</evidence>
<dbReference type="EMBL" id="CP042192">
    <property type="protein sequence ID" value="QDS73062.1"/>
    <property type="molecule type" value="Genomic_DNA"/>
</dbReference>